<dbReference type="InterPro" id="IPR000182">
    <property type="entry name" value="GNAT_dom"/>
</dbReference>
<proteinExistence type="predicted"/>
<evidence type="ECO:0000313" key="2">
    <source>
        <dbReference type="EMBL" id="MDQ0455195.1"/>
    </source>
</evidence>
<evidence type="ECO:0000313" key="3">
    <source>
        <dbReference type="Proteomes" id="UP001235269"/>
    </source>
</evidence>
<organism evidence="2 3">
    <name type="scientific">Rhizobium paknamense</name>
    <dbReference type="NCBI Taxonomy" id="1206817"/>
    <lineage>
        <taxon>Bacteria</taxon>
        <taxon>Pseudomonadati</taxon>
        <taxon>Pseudomonadota</taxon>
        <taxon>Alphaproteobacteria</taxon>
        <taxon>Hyphomicrobiales</taxon>
        <taxon>Rhizobiaceae</taxon>
        <taxon>Rhizobium/Agrobacterium group</taxon>
        <taxon>Rhizobium</taxon>
    </lineage>
</organism>
<gene>
    <name evidence="2" type="ORF">QO005_001525</name>
</gene>
<dbReference type="PROSITE" id="PS51186">
    <property type="entry name" value="GNAT"/>
    <property type="match status" value="1"/>
</dbReference>
<dbReference type="Pfam" id="PF00583">
    <property type="entry name" value="Acetyltransf_1"/>
    <property type="match status" value="1"/>
</dbReference>
<dbReference type="RefSeq" id="WP_307157380.1">
    <property type="nucleotide sequence ID" value="NZ_JAUSWH010000003.1"/>
</dbReference>
<feature type="domain" description="N-acetyltransferase" evidence="1">
    <location>
        <begin position="12"/>
        <end position="172"/>
    </location>
</feature>
<keyword evidence="3" id="KW-1185">Reference proteome</keyword>
<dbReference type="SUPFAM" id="SSF55729">
    <property type="entry name" value="Acyl-CoA N-acyltransferases (Nat)"/>
    <property type="match status" value="1"/>
</dbReference>
<accession>A0ABU0ICM3</accession>
<evidence type="ECO:0000259" key="1">
    <source>
        <dbReference type="PROSITE" id="PS51186"/>
    </source>
</evidence>
<dbReference type="Proteomes" id="UP001235269">
    <property type="component" value="Unassembled WGS sequence"/>
</dbReference>
<sequence length="172" mass="18962">MTSPVSAAQPVFRLAPLSRHDRFRVEHLQLPPQQQMFAGTIEAAFASDEADVDFHMGLAGDEPVCFFKIDRGYAERLADFDLATAGFVPGDLGLRAMIVGSQYQGKGYGKAAMAALPDHLRQHYPAHNAFLTVNLRNPVAIGVYKKGGWEDTGQHYLGGKVGPQHLFRLRLR</sequence>
<reference evidence="2 3" key="1">
    <citation type="submission" date="2023-07" db="EMBL/GenBank/DDBJ databases">
        <title>Genomic Encyclopedia of Type Strains, Phase IV (KMG-IV): sequencing the most valuable type-strain genomes for metagenomic binning, comparative biology and taxonomic classification.</title>
        <authorList>
            <person name="Goeker M."/>
        </authorList>
    </citation>
    <scope>NUCLEOTIDE SEQUENCE [LARGE SCALE GENOMIC DNA]</scope>
    <source>
        <strain evidence="2 3">DSM 100301</strain>
    </source>
</reference>
<protein>
    <submittedName>
        <fullName evidence="2">RimJ/RimL family protein N-acetyltransferase</fullName>
    </submittedName>
</protein>
<name>A0ABU0ICM3_9HYPH</name>
<dbReference type="EMBL" id="JAUSWH010000003">
    <property type="protein sequence ID" value="MDQ0455195.1"/>
    <property type="molecule type" value="Genomic_DNA"/>
</dbReference>
<comment type="caution">
    <text evidence="2">The sequence shown here is derived from an EMBL/GenBank/DDBJ whole genome shotgun (WGS) entry which is preliminary data.</text>
</comment>
<dbReference type="Gene3D" id="3.40.630.30">
    <property type="match status" value="1"/>
</dbReference>
<dbReference type="InterPro" id="IPR016181">
    <property type="entry name" value="Acyl_CoA_acyltransferase"/>
</dbReference>